<comment type="caution">
    <text evidence="1">The sequence shown here is derived from an EMBL/GenBank/DDBJ whole genome shotgun (WGS) entry which is preliminary data.</text>
</comment>
<dbReference type="Proteomes" id="UP000521313">
    <property type="component" value="Unassembled WGS sequence"/>
</dbReference>
<dbReference type="EMBL" id="JACJLU010000005">
    <property type="protein sequence ID" value="MBM6831496.1"/>
    <property type="molecule type" value="Genomic_DNA"/>
</dbReference>
<dbReference type="AlphaFoldDB" id="A0A7W8CYJ2"/>
<name>A0A7W8CYJ2_9FIRM</name>
<keyword evidence="4" id="KW-1185">Reference proteome</keyword>
<reference evidence="1 3" key="1">
    <citation type="submission" date="2020-08" db="EMBL/GenBank/DDBJ databases">
        <title>Genomic Encyclopedia of Type Strains, Phase IV (KMG-IV): sequencing the most valuable type-strain genomes for metagenomic binning, comparative biology and taxonomic classification.</title>
        <authorList>
            <person name="Goeker M."/>
        </authorList>
    </citation>
    <scope>NUCLEOTIDE SEQUENCE [LARGE SCALE GENOMIC DNA]</scope>
    <source>
        <strain evidence="1 3">DSM 26963</strain>
    </source>
</reference>
<proteinExistence type="predicted"/>
<dbReference type="Proteomes" id="UP000775500">
    <property type="component" value="Unassembled WGS sequence"/>
</dbReference>
<dbReference type="RefSeq" id="WP_183373663.1">
    <property type="nucleotide sequence ID" value="NZ_CALVCN010000050.1"/>
</dbReference>
<accession>A0A7W8CYJ2</accession>
<dbReference type="Pfam" id="PF12672">
    <property type="entry name" value="DUF3793"/>
    <property type="match status" value="1"/>
</dbReference>
<protein>
    <submittedName>
        <fullName evidence="2">DUF3793 family protein</fullName>
    </submittedName>
</protein>
<dbReference type="EMBL" id="JACHHD010000001">
    <property type="protein sequence ID" value="MBB5183990.1"/>
    <property type="molecule type" value="Genomic_DNA"/>
</dbReference>
<reference evidence="2" key="2">
    <citation type="submission" date="2020-08" db="EMBL/GenBank/DDBJ databases">
        <authorList>
            <person name="Cejkova D."/>
            <person name="Kubasova T."/>
            <person name="Jahodarova E."/>
            <person name="Rychlik I."/>
        </authorList>
    </citation>
    <scope>NUCLEOTIDE SEQUENCE</scope>
    <source>
        <strain evidence="2">An423</strain>
    </source>
</reference>
<evidence type="ECO:0000313" key="3">
    <source>
        <dbReference type="Proteomes" id="UP000521313"/>
    </source>
</evidence>
<reference evidence="2 4" key="3">
    <citation type="journal article" date="2021" name="Sci. Rep.">
        <title>The distribution of antibiotic resistance genes in chicken gut microbiota commensals.</title>
        <authorList>
            <person name="Juricova H."/>
            <person name="Matiasovicova J."/>
            <person name="Kubasova T."/>
            <person name="Cejkova D."/>
            <person name="Rychlik I."/>
        </authorList>
    </citation>
    <scope>NUCLEOTIDE SEQUENCE [LARGE SCALE GENOMIC DNA]</scope>
    <source>
        <strain evidence="2 4">An423</strain>
    </source>
</reference>
<evidence type="ECO:0000313" key="1">
    <source>
        <dbReference type="EMBL" id="MBB5183990.1"/>
    </source>
</evidence>
<evidence type="ECO:0000313" key="2">
    <source>
        <dbReference type="EMBL" id="MBM6831496.1"/>
    </source>
</evidence>
<organism evidence="1 3">
    <name type="scientific">Faecalicoccus acidiformans</name>
    <dbReference type="NCBI Taxonomy" id="915173"/>
    <lineage>
        <taxon>Bacteria</taxon>
        <taxon>Bacillati</taxon>
        <taxon>Bacillota</taxon>
        <taxon>Erysipelotrichia</taxon>
        <taxon>Erysipelotrichales</taxon>
        <taxon>Erysipelotrichaceae</taxon>
        <taxon>Faecalicoccus</taxon>
    </lineage>
</organism>
<gene>
    <name evidence="2" type="ORF">H5982_05155</name>
    <name evidence="1" type="ORF">HNQ43_000023</name>
</gene>
<evidence type="ECO:0000313" key="4">
    <source>
        <dbReference type="Proteomes" id="UP000775500"/>
    </source>
</evidence>
<sequence>MSSEKKAFEEMLAYHCAPCLKQVKMANMFHVSRTSFPHAKEMVLEYNDKLKNKGLEFRILQAEKPRITFYLFSTKEIEKVLNQPVIQSFLQNLGYPTDSVSACLDHLETRMEEASYPHEIGIFLGYPYEDVLGFIHHKPCCGVGAWKVYDAMNLERSQALFALFDRIRNQFIYAVENGAMIEQLI</sequence>
<dbReference type="InterPro" id="IPR024523">
    <property type="entry name" value="DUF3793"/>
</dbReference>